<sequence>MMNALLVLGHKVAHGGGSAAEYMPPWMAVLVFFVVCVLGPIGYYFGVEKHYHALNERDEARRQFFVNRARRRRQGRGREF</sequence>
<gene>
    <name evidence="2" type="ORF">LCGC14_1821000</name>
</gene>
<evidence type="ECO:0000313" key="2">
    <source>
        <dbReference type="EMBL" id="KKL98786.1"/>
    </source>
</evidence>
<name>A0A0F9H754_9ZZZZ</name>
<keyword evidence="1" id="KW-0812">Transmembrane</keyword>
<comment type="caution">
    <text evidence="2">The sequence shown here is derived from an EMBL/GenBank/DDBJ whole genome shotgun (WGS) entry which is preliminary data.</text>
</comment>
<dbReference type="AlphaFoldDB" id="A0A0F9H754"/>
<dbReference type="EMBL" id="LAZR01017831">
    <property type="protein sequence ID" value="KKL98786.1"/>
    <property type="molecule type" value="Genomic_DNA"/>
</dbReference>
<evidence type="ECO:0000256" key="1">
    <source>
        <dbReference type="SAM" id="Phobius"/>
    </source>
</evidence>
<protein>
    <submittedName>
        <fullName evidence="2">Uncharacterized protein</fullName>
    </submittedName>
</protein>
<keyword evidence="1" id="KW-1133">Transmembrane helix</keyword>
<keyword evidence="1" id="KW-0472">Membrane</keyword>
<accession>A0A0F9H754</accession>
<reference evidence="2" key="1">
    <citation type="journal article" date="2015" name="Nature">
        <title>Complex archaea that bridge the gap between prokaryotes and eukaryotes.</title>
        <authorList>
            <person name="Spang A."/>
            <person name="Saw J.H."/>
            <person name="Jorgensen S.L."/>
            <person name="Zaremba-Niedzwiedzka K."/>
            <person name="Martijn J."/>
            <person name="Lind A.E."/>
            <person name="van Eijk R."/>
            <person name="Schleper C."/>
            <person name="Guy L."/>
            <person name="Ettema T.J."/>
        </authorList>
    </citation>
    <scope>NUCLEOTIDE SEQUENCE</scope>
</reference>
<proteinExistence type="predicted"/>
<organism evidence="2">
    <name type="scientific">marine sediment metagenome</name>
    <dbReference type="NCBI Taxonomy" id="412755"/>
    <lineage>
        <taxon>unclassified sequences</taxon>
        <taxon>metagenomes</taxon>
        <taxon>ecological metagenomes</taxon>
    </lineage>
</organism>
<feature type="transmembrane region" description="Helical" evidence="1">
    <location>
        <begin position="25"/>
        <end position="47"/>
    </location>
</feature>